<dbReference type="EMBL" id="FLUM01000002">
    <property type="protein sequence ID" value="SBW00762.1"/>
    <property type="molecule type" value="Genomic_DNA"/>
</dbReference>
<gene>
    <name evidence="1" type="ORF">KL86DYS1_20279</name>
</gene>
<dbReference type="SUPFAM" id="SSF56349">
    <property type="entry name" value="DNA breaking-rejoining enzymes"/>
    <property type="match status" value="1"/>
</dbReference>
<dbReference type="InterPro" id="IPR011010">
    <property type="entry name" value="DNA_brk_join_enz"/>
</dbReference>
<name>A0A212JMY2_9BACT</name>
<organism evidence="1">
    <name type="scientific">uncultured Dysgonomonas sp</name>
    <dbReference type="NCBI Taxonomy" id="206096"/>
    <lineage>
        <taxon>Bacteria</taxon>
        <taxon>Pseudomonadati</taxon>
        <taxon>Bacteroidota</taxon>
        <taxon>Bacteroidia</taxon>
        <taxon>Bacteroidales</taxon>
        <taxon>Dysgonomonadaceae</taxon>
        <taxon>Dysgonomonas</taxon>
        <taxon>environmental samples</taxon>
    </lineage>
</organism>
<proteinExistence type="predicted"/>
<protein>
    <recommendedName>
        <fullName evidence="2">Integrase</fullName>
    </recommendedName>
</protein>
<dbReference type="GO" id="GO:0003677">
    <property type="term" value="F:DNA binding"/>
    <property type="evidence" value="ECO:0007669"/>
    <property type="project" value="InterPro"/>
</dbReference>
<dbReference type="AlphaFoldDB" id="A0A212JMY2"/>
<accession>A0A212JMY2</accession>
<evidence type="ECO:0008006" key="2">
    <source>
        <dbReference type="Google" id="ProtNLM"/>
    </source>
</evidence>
<reference evidence="1" key="1">
    <citation type="submission" date="2016-04" db="EMBL/GenBank/DDBJ databases">
        <authorList>
            <person name="Evans L.H."/>
            <person name="Alamgir A."/>
            <person name="Owens N."/>
            <person name="Weber N.D."/>
            <person name="Virtaneva K."/>
            <person name="Barbian K."/>
            <person name="Babar A."/>
            <person name="Rosenke K."/>
        </authorList>
    </citation>
    <scope>NUCLEOTIDE SEQUENCE</scope>
    <source>
        <strain evidence="1">86-1</strain>
    </source>
</reference>
<evidence type="ECO:0000313" key="1">
    <source>
        <dbReference type="EMBL" id="SBW00762.1"/>
    </source>
</evidence>
<sequence length="39" mass="4482">MLGHGNIQMTQVYARVTPKKLFEDMDKLIEATSDFKLVL</sequence>